<keyword evidence="1" id="KW-0732">Signal</keyword>
<feature type="signal peptide" evidence="1">
    <location>
        <begin position="1"/>
        <end position="21"/>
    </location>
</feature>
<feature type="domain" description="Ice-binding protein C-terminal" evidence="2">
    <location>
        <begin position="228"/>
        <end position="249"/>
    </location>
</feature>
<dbReference type="EMBL" id="JBHUIT010000002">
    <property type="protein sequence ID" value="MFD2255753.1"/>
    <property type="molecule type" value="Genomic_DNA"/>
</dbReference>
<dbReference type="InterPro" id="IPR013424">
    <property type="entry name" value="Ice-binding_C"/>
</dbReference>
<dbReference type="RefSeq" id="WP_386818409.1">
    <property type="nucleotide sequence ID" value="NZ_JBHUIT010000002.1"/>
</dbReference>
<comment type="caution">
    <text evidence="3">The sequence shown here is derived from an EMBL/GenBank/DDBJ whole genome shotgun (WGS) entry which is preliminary data.</text>
</comment>
<organism evidence="3 4">
    <name type="scientific">Luteolibacter algae</name>
    <dbReference type="NCBI Taxonomy" id="454151"/>
    <lineage>
        <taxon>Bacteria</taxon>
        <taxon>Pseudomonadati</taxon>
        <taxon>Verrucomicrobiota</taxon>
        <taxon>Verrucomicrobiia</taxon>
        <taxon>Verrucomicrobiales</taxon>
        <taxon>Verrucomicrobiaceae</taxon>
        <taxon>Luteolibacter</taxon>
    </lineage>
</organism>
<feature type="chain" id="PRO_5046361989" evidence="1">
    <location>
        <begin position="22"/>
        <end position="250"/>
    </location>
</feature>
<dbReference type="Pfam" id="PF07589">
    <property type="entry name" value="PEP-CTERM"/>
    <property type="match status" value="1"/>
</dbReference>
<evidence type="ECO:0000259" key="2">
    <source>
        <dbReference type="Pfam" id="PF07589"/>
    </source>
</evidence>
<dbReference type="NCBIfam" id="TIGR02595">
    <property type="entry name" value="PEP_CTERM"/>
    <property type="match status" value="1"/>
</dbReference>
<keyword evidence="4" id="KW-1185">Reference proteome</keyword>
<protein>
    <submittedName>
        <fullName evidence="3">PEP-CTERM sorting domain-containing protein</fullName>
    </submittedName>
</protein>
<dbReference type="Proteomes" id="UP001597375">
    <property type="component" value="Unassembled WGS sequence"/>
</dbReference>
<evidence type="ECO:0000313" key="3">
    <source>
        <dbReference type="EMBL" id="MFD2255753.1"/>
    </source>
</evidence>
<name>A0ABW5D5X2_9BACT</name>
<evidence type="ECO:0000256" key="1">
    <source>
        <dbReference type="SAM" id="SignalP"/>
    </source>
</evidence>
<sequence>MKSKICALCATFVASAGLASAQSFTYNAQDLNHDSVIDPGNLSYKSSIAYIDDFALMYNPGSKSLDVSVTLSKNNHSPDGFWFVLSDGPNPKDDKNQYAIFYFDASKASPIVTAYVYDGKNNGDSWSNPGSLLASSQTGSSLTASASTSGDISTYQFNADVSAINDSSLWPTSYNLGSDWEGAQFGEEVGIWFHTFELAESSKYHKDGSIKKLKIKRDDYFDTNAQKTVPEPSALMLSLLGVGLLARRKR</sequence>
<evidence type="ECO:0000313" key="4">
    <source>
        <dbReference type="Proteomes" id="UP001597375"/>
    </source>
</evidence>
<accession>A0ABW5D5X2</accession>
<proteinExistence type="predicted"/>
<reference evidence="4" key="1">
    <citation type="journal article" date="2019" name="Int. J. Syst. Evol. Microbiol.">
        <title>The Global Catalogue of Microorganisms (GCM) 10K type strain sequencing project: providing services to taxonomists for standard genome sequencing and annotation.</title>
        <authorList>
            <consortium name="The Broad Institute Genomics Platform"/>
            <consortium name="The Broad Institute Genome Sequencing Center for Infectious Disease"/>
            <person name="Wu L."/>
            <person name="Ma J."/>
        </authorList>
    </citation>
    <scope>NUCLEOTIDE SEQUENCE [LARGE SCALE GENOMIC DNA]</scope>
    <source>
        <strain evidence="4">CGMCC 4.7106</strain>
    </source>
</reference>
<gene>
    <name evidence="3" type="ORF">ACFSSA_03610</name>
</gene>